<keyword evidence="2" id="KW-1185">Reference proteome</keyword>
<name>A0A8R1HJ64_CAEJA</name>
<evidence type="ECO:0000313" key="2">
    <source>
        <dbReference type="Proteomes" id="UP000005237"/>
    </source>
</evidence>
<organism evidence="1 2">
    <name type="scientific">Caenorhabditis japonica</name>
    <dbReference type="NCBI Taxonomy" id="281687"/>
    <lineage>
        <taxon>Eukaryota</taxon>
        <taxon>Metazoa</taxon>
        <taxon>Ecdysozoa</taxon>
        <taxon>Nematoda</taxon>
        <taxon>Chromadorea</taxon>
        <taxon>Rhabditida</taxon>
        <taxon>Rhabditina</taxon>
        <taxon>Rhabditomorpha</taxon>
        <taxon>Rhabditoidea</taxon>
        <taxon>Rhabditidae</taxon>
        <taxon>Peloderinae</taxon>
        <taxon>Caenorhabditis</taxon>
    </lineage>
</organism>
<proteinExistence type="predicted"/>
<accession>A0A8R1HJ64</accession>
<dbReference type="AlphaFoldDB" id="A0A8R1HJ64"/>
<evidence type="ECO:0000313" key="1">
    <source>
        <dbReference type="EnsemblMetazoa" id="CJA01379.1"/>
    </source>
</evidence>
<sequence>MEHNESGMMTVNMSLDVMDKTRASVTKGLELSIEERHMSVKQRRKLWKNFAQFVDTADKVEKLLMVRKRCLTFMKNFTRPAATSLFRHTKELADSIRIGFDENHLLEETDEFESLNDTDGAIRDIIIDGEYEEDDVVDLEEMIEEETDFEPSDSDCEY</sequence>
<dbReference type="EnsemblMetazoa" id="CJA01379.1">
    <property type="protein sequence ID" value="CJA01379.1"/>
    <property type="gene ID" value="WBGene00120583"/>
</dbReference>
<dbReference type="Proteomes" id="UP000005237">
    <property type="component" value="Unassembled WGS sequence"/>
</dbReference>
<protein>
    <submittedName>
        <fullName evidence="1">Uncharacterized protein</fullName>
    </submittedName>
</protein>
<reference evidence="2" key="1">
    <citation type="submission" date="2010-08" db="EMBL/GenBank/DDBJ databases">
        <authorList>
            <consortium name="Caenorhabditis japonica Sequencing Consortium"/>
            <person name="Wilson R.K."/>
        </authorList>
    </citation>
    <scope>NUCLEOTIDE SEQUENCE [LARGE SCALE GENOMIC DNA]</scope>
    <source>
        <strain evidence="2">DF5081</strain>
    </source>
</reference>
<reference evidence="1" key="2">
    <citation type="submission" date="2022-06" db="UniProtKB">
        <authorList>
            <consortium name="EnsemblMetazoa"/>
        </authorList>
    </citation>
    <scope>IDENTIFICATION</scope>
    <source>
        <strain evidence="1">DF5081</strain>
    </source>
</reference>